<dbReference type="CDD" id="cd00851">
    <property type="entry name" value="MTH1175"/>
    <property type="match status" value="1"/>
</dbReference>
<evidence type="ECO:0000256" key="1">
    <source>
        <dbReference type="SAM" id="MobiDB-lite"/>
    </source>
</evidence>
<dbReference type="KEGG" id="vbl:L21SP4_00116"/>
<dbReference type="AlphaFoldDB" id="A0A0G3EDE5"/>
<dbReference type="PATRIC" id="fig|1609981.3.peg.122"/>
<dbReference type="OrthoDB" id="9807451at2"/>
<feature type="domain" description="Dinitrogenase iron-molybdenum cofactor biosynthesis" evidence="2">
    <location>
        <begin position="13"/>
        <end position="102"/>
    </location>
</feature>
<name>A0A0G3EDE5_9BACT</name>
<dbReference type="PANTHER" id="PTHR42983">
    <property type="entry name" value="DINITROGENASE IRON-MOLYBDENUM COFACTOR PROTEIN-RELATED"/>
    <property type="match status" value="1"/>
</dbReference>
<evidence type="ECO:0000313" key="4">
    <source>
        <dbReference type="Proteomes" id="UP000035268"/>
    </source>
</evidence>
<dbReference type="InterPro" id="IPR003731">
    <property type="entry name" value="Di-Nase_FeMo-co_biosynth"/>
</dbReference>
<organism evidence="3 4">
    <name type="scientific">Kiritimatiella glycovorans</name>
    <dbReference type="NCBI Taxonomy" id="1307763"/>
    <lineage>
        <taxon>Bacteria</taxon>
        <taxon>Pseudomonadati</taxon>
        <taxon>Kiritimatiellota</taxon>
        <taxon>Kiritimatiellia</taxon>
        <taxon>Kiritimatiellales</taxon>
        <taxon>Kiritimatiellaceae</taxon>
        <taxon>Kiritimatiella</taxon>
    </lineage>
</organism>
<dbReference type="SUPFAM" id="SSF53146">
    <property type="entry name" value="Nitrogenase accessory factor-like"/>
    <property type="match status" value="1"/>
</dbReference>
<dbReference type="EMBL" id="CP010904">
    <property type="protein sequence ID" value="AKJ63402.1"/>
    <property type="molecule type" value="Genomic_DNA"/>
</dbReference>
<sequence length="135" mass="13538">MKVAVTARGPGLDDAVDPRFGRCPYFVIVETDTMTAETVENPNAALGGGAGIQSAQAMADQGARAVLTGNCGPNAHRTLQAAEIEVFVGASGTVREAVESYRNGTLNAATSPNVGSHFGSGGGGGMGRGRGRGGM</sequence>
<dbReference type="RefSeq" id="WP_052880838.1">
    <property type="nucleotide sequence ID" value="NZ_CP010904.1"/>
</dbReference>
<evidence type="ECO:0000313" key="3">
    <source>
        <dbReference type="EMBL" id="AKJ63402.1"/>
    </source>
</evidence>
<dbReference type="InterPro" id="IPR033913">
    <property type="entry name" value="MTH1175_dom"/>
</dbReference>
<protein>
    <submittedName>
        <fullName evidence="3">Dinitrogenase iron-molybdenum cofactor</fullName>
    </submittedName>
</protein>
<keyword evidence="4" id="KW-1185">Reference proteome</keyword>
<dbReference type="STRING" id="1307763.L21SP4_00116"/>
<feature type="compositionally biased region" description="Gly residues" evidence="1">
    <location>
        <begin position="118"/>
        <end position="135"/>
    </location>
</feature>
<accession>A0A0G3EDE5</accession>
<feature type="region of interest" description="Disordered" evidence="1">
    <location>
        <begin position="111"/>
        <end position="135"/>
    </location>
</feature>
<dbReference type="Proteomes" id="UP000035268">
    <property type="component" value="Chromosome"/>
</dbReference>
<dbReference type="InterPro" id="IPR036105">
    <property type="entry name" value="DiNase_FeMo-co_biosyn_sf"/>
</dbReference>
<dbReference type="Pfam" id="PF02579">
    <property type="entry name" value="Nitro_FeMo-Co"/>
    <property type="match status" value="1"/>
</dbReference>
<reference evidence="3 4" key="2">
    <citation type="journal article" date="2016" name="ISME J.">
        <title>Characterization of the first cultured representative of Verrucomicrobia subdivision 5 indicates the proposal of a novel phylum.</title>
        <authorList>
            <person name="Spring S."/>
            <person name="Bunk B."/>
            <person name="Sproer C."/>
            <person name="Schumann P."/>
            <person name="Rohde M."/>
            <person name="Tindall B.J."/>
            <person name="Klenk H.P."/>
        </authorList>
    </citation>
    <scope>NUCLEOTIDE SEQUENCE [LARGE SCALE GENOMIC DNA]</scope>
    <source>
        <strain evidence="3 4">L21-Fru-AB</strain>
    </source>
</reference>
<gene>
    <name evidence="3" type="ORF">L21SP4_00116</name>
</gene>
<dbReference type="Gene3D" id="3.30.420.130">
    <property type="entry name" value="Dinitrogenase iron-molybdenum cofactor biosynthesis domain"/>
    <property type="match status" value="1"/>
</dbReference>
<reference evidence="4" key="1">
    <citation type="submission" date="2015-02" db="EMBL/GenBank/DDBJ databases">
        <title>Description and complete genome sequence of the first cultured representative of the subdivision 5 of the Verrucomicrobia phylum.</title>
        <authorList>
            <person name="Spring S."/>
            <person name="Bunk B."/>
            <person name="Sproer C."/>
            <person name="Klenk H.-P."/>
        </authorList>
    </citation>
    <scope>NUCLEOTIDE SEQUENCE [LARGE SCALE GENOMIC DNA]</scope>
    <source>
        <strain evidence="4">L21-Fru-AB</strain>
    </source>
</reference>
<evidence type="ECO:0000259" key="2">
    <source>
        <dbReference type="Pfam" id="PF02579"/>
    </source>
</evidence>
<dbReference type="PANTHER" id="PTHR42983:SF1">
    <property type="entry name" value="IRON-MOLYBDENUM PROTEIN"/>
    <property type="match status" value="1"/>
</dbReference>
<proteinExistence type="predicted"/>